<gene>
    <name evidence="7" type="primary">rpsD</name>
    <name evidence="11" type="ORF">UU43_C0004G0014</name>
</gene>
<evidence type="ECO:0000313" key="11">
    <source>
        <dbReference type="EMBL" id="KKR91566.1"/>
    </source>
</evidence>
<evidence type="ECO:0000256" key="4">
    <source>
        <dbReference type="ARBA" id="ARBA00022980"/>
    </source>
</evidence>
<dbReference type="SMART" id="SM01390">
    <property type="entry name" value="Ribosomal_S4"/>
    <property type="match status" value="1"/>
</dbReference>
<dbReference type="PROSITE" id="PS50889">
    <property type="entry name" value="S4"/>
    <property type="match status" value="1"/>
</dbReference>
<dbReference type="PATRIC" id="fig|1618635.3.peg.311"/>
<reference evidence="11 12" key="1">
    <citation type="journal article" date="2015" name="Nature">
        <title>rRNA introns, odd ribosomes, and small enigmatic genomes across a large radiation of phyla.</title>
        <authorList>
            <person name="Brown C.T."/>
            <person name="Hug L.A."/>
            <person name="Thomas B.C."/>
            <person name="Sharon I."/>
            <person name="Castelle C.J."/>
            <person name="Singh A."/>
            <person name="Wilkins M.J."/>
            <person name="Williams K.H."/>
            <person name="Banfield J.F."/>
        </authorList>
    </citation>
    <scope>NUCLEOTIDE SEQUENCE [LARGE SCALE GENOMIC DNA]</scope>
</reference>
<feature type="domain" description="Small ribosomal subunit protein uS4 N-terminal" evidence="10">
    <location>
        <begin position="2"/>
        <end position="92"/>
    </location>
</feature>
<evidence type="ECO:0000256" key="7">
    <source>
        <dbReference type="HAMAP-Rule" id="MF_01306"/>
    </source>
</evidence>
<comment type="subunit">
    <text evidence="7">Part of the 30S ribosomal subunit. Contacts protein S5. The interaction surface between S4 and S5 is involved in control of translational fidelity.</text>
</comment>
<proteinExistence type="inferred from homology"/>
<comment type="caution">
    <text evidence="11">The sequence shown here is derived from an EMBL/GenBank/DDBJ whole genome shotgun (WGS) entry which is preliminary data.</text>
</comment>
<evidence type="ECO:0000259" key="10">
    <source>
        <dbReference type="SMART" id="SM01390"/>
    </source>
</evidence>
<comment type="function">
    <text evidence="7">One of the primary rRNA binding proteins, it binds directly to 16S rRNA where it nucleates assembly of the body of the 30S subunit.</text>
</comment>
<dbReference type="Pfam" id="PF01479">
    <property type="entry name" value="S4"/>
    <property type="match status" value="1"/>
</dbReference>
<dbReference type="AlphaFoldDB" id="A0A0G0UVJ5"/>
<comment type="function">
    <text evidence="7">With S5 and S12 plays an important role in translational accuracy.</text>
</comment>
<dbReference type="PANTHER" id="PTHR11831">
    <property type="entry name" value="30S 40S RIBOSOMAL PROTEIN"/>
    <property type="match status" value="1"/>
</dbReference>
<evidence type="ECO:0000256" key="6">
    <source>
        <dbReference type="ARBA" id="ARBA00035254"/>
    </source>
</evidence>
<accession>A0A0G0UVJ5</accession>
<dbReference type="EMBL" id="LCAP01000004">
    <property type="protein sequence ID" value="KKR91566.1"/>
    <property type="molecule type" value="Genomic_DNA"/>
</dbReference>
<dbReference type="PANTHER" id="PTHR11831:SF4">
    <property type="entry name" value="SMALL RIBOSOMAL SUBUNIT PROTEIN US4M"/>
    <property type="match status" value="1"/>
</dbReference>
<dbReference type="SMART" id="SM00363">
    <property type="entry name" value="S4"/>
    <property type="match status" value="1"/>
</dbReference>
<keyword evidence="5 7" id="KW-0687">Ribonucleoprotein</keyword>
<dbReference type="CDD" id="cd00165">
    <property type="entry name" value="S4"/>
    <property type="match status" value="1"/>
</dbReference>
<dbReference type="Pfam" id="PF00163">
    <property type="entry name" value="Ribosomal_S4"/>
    <property type="match status" value="1"/>
</dbReference>
<dbReference type="InterPro" id="IPR002942">
    <property type="entry name" value="S4_RNA-bd"/>
</dbReference>
<feature type="domain" description="RNA-binding S4" evidence="9">
    <location>
        <begin position="93"/>
        <end position="159"/>
    </location>
</feature>
<dbReference type="GO" id="GO:0003735">
    <property type="term" value="F:structural constituent of ribosome"/>
    <property type="evidence" value="ECO:0007669"/>
    <property type="project" value="InterPro"/>
</dbReference>
<sequence>MRDTGPKHKACRREGVSLCTSVKCPLRRRKYPPGMHGPKQGNVRLTEYGSQLRMKQRVKRTYGLAEKQFRKFFEHAARSKGDTAENLLKMLEFRLDNVVFRIGMAETRAQARQIVNHGHILVNGAHVDIPSYIVSVDDVISVKESKQAKPYFVTALERAGKQTADWIMWDRTKKEARIVNSPDVEQAKQQFDVRQVVEYYSR</sequence>
<evidence type="ECO:0000256" key="8">
    <source>
        <dbReference type="RuleBase" id="RU003699"/>
    </source>
</evidence>
<dbReference type="PROSITE" id="PS00632">
    <property type="entry name" value="RIBOSOMAL_S4"/>
    <property type="match status" value="1"/>
</dbReference>
<keyword evidence="3 7" id="KW-0694">RNA-binding</keyword>
<dbReference type="Gene3D" id="1.10.1050.10">
    <property type="entry name" value="Ribosomal Protein S4 Delta 41, Chain A, domain 1"/>
    <property type="match status" value="1"/>
</dbReference>
<dbReference type="HAMAP" id="MF_01306_B">
    <property type="entry name" value="Ribosomal_uS4_B"/>
    <property type="match status" value="1"/>
</dbReference>
<dbReference type="NCBIfam" id="NF003717">
    <property type="entry name" value="PRK05327.1"/>
    <property type="match status" value="1"/>
</dbReference>
<dbReference type="InterPro" id="IPR001912">
    <property type="entry name" value="Ribosomal_uS4_N"/>
</dbReference>
<name>A0A0G0UVJ5_9BACT</name>
<dbReference type="Proteomes" id="UP000034190">
    <property type="component" value="Unassembled WGS sequence"/>
</dbReference>
<dbReference type="GO" id="GO:0019843">
    <property type="term" value="F:rRNA binding"/>
    <property type="evidence" value="ECO:0007669"/>
    <property type="project" value="UniProtKB-UniRule"/>
</dbReference>
<comment type="similarity">
    <text evidence="1 7 8">Belongs to the universal ribosomal protein uS4 family.</text>
</comment>
<dbReference type="InterPro" id="IPR018079">
    <property type="entry name" value="Ribosomal_uS4_CS"/>
</dbReference>
<evidence type="ECO:0000313" key="12">
    <source>
        <dbReference type="Proteomes" id="UP000034190"/>
    </source>
</evidence>
<evidence type="ECO:0000256" key="1">
    <source>
        <dbReference type="ARBA" id="ARBA00007465"/>
    </source>
</evidence>
<protein>
    <recommendedName>
        <fullName evidence="6 7">Small ribosomal subunit protein uS4</fullName>
    </recommendedName>
</protein>
<evidence type="ECO:0000256" key="5">
    <source>
        <dbReference type="ARBA" id="ARBA00023274"/>
    </source>
</evidence>
<dbReference type="GO" id="GO:0006412">
    <property type="term" value="P:translation"/>
    <property type="evidence" value="ECO:0007669"/>
    <property type="project" value="UniProtKB-UniRule"/>
</dbReference>
<dbReference type="GO" id="GO:0015935">
    <property type="term" value="C:small ribosomal subunit"/>
    <property type="evidence" value="ECO:0007669"/>
    <property type="project" value="InterPro"/>
</dbReference>
<evidence type="ECO:0000259" key="9">
    <source>
        <dbReference type="SMART" id="SM00363"/>
    </source>
</evidence>
<dbReference type="InterPro" id="IPR036986">
    <property type="entry name" value="S4_RNA-bd_sf"/>
</dbReference>
<keyword evidence="2 7" id="KW-0699">rRNA-binding</keyword>
<dbReference type="GO" id="GO:0042274">
    <property type="term" value="P:ribosomal small subunit biogenesis"/>
    <property type="evidence" value="ECO:0007669"/>
    <property type="project" value="TreeGrafter"/>
</dbReference>
<dbReference type="FunFam" id="3.10.290.10:FF:000001">
    <property type="entry name" value="30S ribosomal protein S4"/>
    <property type="match status" value="1"/>
</dbReference>
<dbReference type="NCBIfam" id="TIGR01017">
    <property type="entry name" value="rpsD_bact"/>
    <property type="match status" value="1"/>
</dbReference>
<evidence type="ECO:0000256" key="2">
    <source>
        <dbReference type="ARBA" id="ARBA00022730"/>
    </source>
</evidence>
<dbReference type="Gene3D" id="3.10.290.10">
    <property type="entry name" value="RNA-binding S4 domain"/>
    <property type="match status" value="1"/>
</dbReference>
<evidence type="ECO:0000256" key="3">
    <source>
        <dbReference type="ARBA" id="ARBA00022884"/>
    </source>
</evidence>
<dbReference type="SUPFAM" id="SSF55174">
    <property type="entry name" value="Alpha-L RNA-binding motif"/>
    <property type="match status" value="1"/>
</dbReference>
<dbReference type="InterPro" id="IPR005709">
    <property type="entry name" value="Ribosomal_uS4_bac-type"/>
</dbReference>
<keyword evidence="4 7" id="KW-0689">Ribosomal protein</keyword>
<dbReference type="InterPro" id="IPR022801">
    <property type="entry name" value="Ribosomal_uS4"/>
</dbReference>
<organism evidence="11 12">
    <name type="scientific">Candidatus Falkowbacteria bacterium GW2011_GWA2_41_14</name>
    <dbReference type="NCBI Taxonomy" id="1618635"/>
    <lineage>
        <taxon>Bacteria</taxon>
        <taxon>Candidatus Falkowiibacteriota</taxon>
    </lineage>
</organism>